<keyword evidence="3" id="KW-1015">Disulfide bond</keyword>
<feature type="signal peptide" evidence="4">
    <location>
        <begin position="1"/>
        <end position="16"/>
    </location>
</feature>
<dbReference type="PANTHER" id="PTHR12411">
    <property type="entry name" value="CYSTEINE PROTEASE FAMILY C1-RELATED"/>
    <property type="match status" value="1"/>
</dbReference>
<dbReference type="CDD" id="cd02248">
    <property type="entry name" value="Peptidase_C1A"/>
    <property type="match status" value="1"/>
</dbReference>
<comment type="caution">
    <text evidence="7">The sequence shown here is derived from an EMBL/GenBank/DDBJ whole genome shotgun (WGS) entry which is preliminary data.</text>
</comment>
<sequence length="396" mass="43596">MLSCALALLLVVVADGYRSLRVKEMFEAYKERFEHDFGDDDDYRMAVFEDNLRYIEEGNAKGLSYTLKITPFTHLTNAEFRDTMFGRFPESQATLGTSSNTFDFKGSVDELPKSVNYVTKGWVTEVKNQGWCGSCWAFSTTGALEGLHKNVSGELVSLSEQELIDCSAHYGNWGCMGGWMNASFLYVADHGLEGEKDYPYNSSKVPPIIPPLAPCRRDTKKDVIKAHSIGYVNVTTKSKSAFLAALAHIGPVSVALNGGSKAFQHYGGGVLDSHCKTELDHGVLAVGYDLSAHKPYYLVKNSWGANWGEEGYIKIAIDDSAEGGQTAVSSLVSPVDVFRVMWYLDGSKLPHKGVNRGPADDTKEWSQVSLLIHLPPRCSVSHLLRHTASFEPLEAT</sequence>
<dbReference type="InterPro" id="IPR013128">
    <property type="entry name" value="Peptidase_C1A"/>
</dbReference>
<dbReference type="PROSITE" id="PS00639">
    <property type="entry name" value="THIOL_PROTEASE_HIS"/>
    <property type="match status" value="1"/>
</dbReference>
<reference evidence="7 8" key="1">
    <citation type="submission" date="2020-04" db="EMBL/GenBank/DDBJ databases">
        <title>Perkinsus olseni comparative genomics.</title>
        <authorList>
            <person name="Bogema D.R."/>
        </authorList>
    </citation>
    <scope>NUCLEOTIDE SEQUENCE [LARGE SCALE GENOMIC DNA]</scope>
    <source>
        <strain evidence="7">ATCC PRA-179</strain>
    </source>
</reference>
<dbReference type="Gene3D" id="3.90.70.10">
    <property type="entry name" value="Cysteine proteinases"/>
    <property type="match status" value="1"/>
</dbReference>
<protein>
    <recommendedName>
        <fullName evidence="9">Cysteine protease</fullName>
    </recommendedName>
</protein>
<gene>
    <name evidence="7" type="ORF">FOZ61_006514</name>
</gene>
<evidence type="ECO:0000256" key="1">
    <source>
        <dbReference type="ARBA" id="ARBA00008455"/>
    </source>
</evidence>
<dbReference type="SUPFAM" id="SSF54001">
    <property type="entry name" value="Cysteine proteinases"/>
    <property type="match status" value="1"/>
</dbReference>
<dbReference type="FunFam" id="3.90.70.10:FF:000332">
    <property type="entry name" value="Cathepsin L1"/>
    <property type="match status" value="1"/>
</dbReference>
<evidence type="ECO:0000256" key="2">
    <source>
        <dbReference type="ARBA" id="ARBA00023145"/>
    </source>
</evidence>
<dbReference type="SMART" id="SM00848">
    <property type="entry name" value="Inhibitor_I29"/>
    <property type="match status" value="1"/>
</dbReference>
<evidence type="ECO:0008006" key="9">
    <source>
        <dbReference type="Google" id="ProtNLM"/>
    </source>
</evidence>
<organism evidence="7 8">
    <name type="scientific">Perkinsus olseni</name>
    <name type="common">Perkinsus atlanticus</name>
    <dbReference type="NCBI Taxonomy" id="32597"/>
    <lineage>
        <taxon>Eukaryota</taxon>
        <taxon>Sar</taxon>
        <taxon>Alveolata</taxon>
        <taxon>Perkinsozoa</taxon>
        <taxon>Perkinsea</taxon>
        <taxon>Perkinsida</taxon>
        <taxon>Perkinsidae</taxon>
        <taxon>Perkinsus</taxon>
    </lineage>
</organism>
<feature type="domain" description="Peptidase C1A papain C-terminal" evidence="5">
    <location>
        <begin position="111"/>
        <end position="332"/>
    </location>
</feature>
<name>A0A7J6LDK9_PEROL</name>
<dbReference type="Proteomes" id="UP000570595">
    <property type="component" value="Unassembled WGS sequence"/>
</dbReference>
<evidence type="ECO:0000256" key="4">
    <source>
        <dbReference type="SAM" id="SignalP"/>
    </source>
</evidence>
<dbReference type="Pfam" id="PF00112">
    <property type="entry name" value="Peptidase_C1"/>
    <property type="match status" value="1"/>
</dbReference>
<evidence type="ECO:0000313" key="8">
    <source>
        <dbReference type="Proteomes" id="UP000570595"/>
    </source>
</evidence>
<keyword evidence="4" id="KW-0732">Signal</keyword>
<dbReference type="GO" id="GO:0006508">
    <property type="term" value="P:proteolysis"/>
    <property type="evidence" value="ECO:0007669"/>
    <property type="project" value="InterPro"/>
</dbReference>
<evidence type="ECO:0000256" key="3">
    <source>
        <dbReference type="ARBA" id="ARBA00023157"/>
    </source>
</evidence>
<dbReference type="Pfam" id="PF08246">
    <property type="entry name" value="Inhibitor_I29"/>
    <property type="match status" value="1"/>
</dbReference>
<dbReference type="InterPro" id="IPR038765">
    <property type="entry name" value="Papain-like_cys_pep_sf"/>
</dbReference>
<dbReference type="InterPro" id="IPR039417">
    <property type="entry name" value="Peptidase_C1A_papain-like"/>
</dbReference>
<dbReference type="SMART" id="SM00645">
    <property type="entry name" value="Pept_C1"/>
    <property type="match status" value="1"/>
</dbReference>
<evidence type="ECO:0000259" key="5">
    <source>
        <dbReference type="SMART" id="SM00645"/>
    </source>
</evidence>
<accession>A0A7J6LDK9</accession>
<evidence type="ECO:0000259" key="6">
    <source>
        <dbReference type="SMART" id="SM00848"/>
    </source>
</evidence>
<dbReference type="InterPro" id="IPR000169">
    <property type="entry name" value="Pept_cys_AS"/>
</dbReference>
<feature type="domain" description="Cathepsin propeptide inhibitor" evidence="6">
    <location>
        <begin position="26"/>
        <end position="80"/>
    </location>
</feature>
<dbReference type="InterPro" id="IPR013201">
    <property type="entry name" value="Prot_inhib_I29"/>
</dbReference>
<keyword evidence="2" id="KW-0865">Zymogen</keyword>
<proteinExistence type="inferred from homology"/>
<dbReference type="InterPro" id="IPR000668">
    <property type="entry name" value="Peptidase_C1A_C"/>
</dbReference>
<comment type="similarity">
    <text evidence="1">Belongs to the peptidase C1 family.</text>
</comment>
<dbReference type="AlphaFoldDB" id="A0A7J6LDK9"/>
<dbReference type="OrthoDB" id="190265at2759"/>
<dbReference type="GO" id="GO:0008234">
    <property type="term" value="F:cysteine-type peptidase activity"/>
    <property type="evidence" value="ECO:0007669"/>
    <property type="project" value="InterPro"/>
</dbReference>
<dbReference type="InterPro" id="IPR025660">
    <property type="entry name" value="Pept_his_AS"/>
</dbReference>
<evidence type="ECO:0000313" key="7">
    <source>
        <dbReference type="EMBL" id="KAF4657060.1"/>
    </source>
</evidence>
<dbReference type="EMBL" id="JABAHT010000373">
    <property type="protein sequence ID" value="KAF4657060.1"/>
    <property type="molecule type" value="Genomic_DNA"/>
</dbReference>
<dbReference type="PROSITE" id="PS00139">
    <property type="entry name" value="THIOL_PROTEASE_CYS"/>
    <property type="match status" value="1"/>
</dbReference>
<dbReference type="PRINTS" id="PR00705">
    <property type="entry name" value="PAPAIN"/>
</dbReference>
<feature type="chain" id="PRO_5029707832" description="Cysteine protease" evidence="4">
    <location>
        <begin position="17"/>
        <end position="396"/>
    </location>
</feature>